<sequence length="164" mass="18497">MEGNAAEGAVSVANGEHRATSELEKWDQHCSRATCILNVAEDRRWTRRCCTVVFSGKGYVGSRFEFQNRKGEGEVGAADRNGGGSSFKGCDGSDVAGELGWLGRSRRRRHVEKMKLGTNNFPDQRWQRLKDENMAQKCLMIASMKGRKLEERVQKRHMCLNSEK</sequence>
<protein>
    <submittedName>
        <fullName evidence="1">Uncharacterized protein</fullName>
    </submittedName>
</protein>
<evidence type="ECO:0000313" key="1">
    <source>
        <dbReference type="EMBL" id="WVY96994.1"/>
    </source>
</evidence>
<organism evidence="1 2">
    <name type="scientific">Vigna mungo</name>
    <name type="common">Black gram</name>
    <name type="synonym">Phaseolus mungo</name>
    <dbReference type="NCBI Taxonomy" id="3915"/>
    <lineage>
        <taxon>Eukaryota</taxon>
        <taxon>Viridiplantae</taxon>
        <taxon>Streptophyta</taxon>
        <taxon>Embryophyta</taxon>
        <taxon>Tracheophyta</taxon>
        <taxon>Spermatophyta</taxon>
        <taxon>Magnoliopsida</taxon>
        <taxon>eudicotyledons</taxon>
        <taxon>Gunneridae</taxon>
        <taxon>Pentapetalae</taxon>
        <taxon>rosids</taxon>
        <taxon>fabids</taxon>
        <taxon>Fabales</taxon>
        <taxon>Fabaceae</taxon>
        <taxon>Papilionoideae</taxon>
        <taxon>50 kb inversion clade</taxon>
        <taxon>NPAAA clade</taxon>
        <taxon>indigoferoid/millettioid clade</taxon>
        <taxon>Phaseoleae</taxon>
        <taxon>Vigna</taxon>
    </lineage>
</organism>
<evidence type="ECO:0000313" key="2">
    <source>
        <dbReference type="Proteomes" id="UP001374535"/>
    </source>
</evidence>
<reference evidence="1 2" key="1">
    <citation type="journal article" date="2023" name="Life. Sci Alliance">
        <title>Evolutionary insights into 3D genome organization and epigenetic landscape of Vigna mungo.</title>
        <authorList>
            <person name="Junaid A."/>
            <person name="Singh B."/>
            <person name="Bhatia S."/>
        </authorList>
    </citation>
    <scope>NUCLEOTIDE SEQUENCE [LARGE SCALE GENOMIC DNA]</scope>
    <source>
        <strain evidence="1">Urdbean</strain>
    </source>
</reference>
<keyword evidence="2" id="KW-1185">Reference proteome</keyword>
<dbReference type="Proteomes" id="UP001374535">
    <property type="component" value="Chromosome 9"/>
</dbReference>
<gene>
    <name evidence="1" type="ORF">V8G54_029145</name>
</gene>
<dbReference type="EMBL" id="CP144692">
    <property type="protein sequence ID" value="WVY96994.1"/>
    <property type="molecule type" value="Genomic_DNA"/>
</dbReference>
<accession>A0AAQ3MUA6</accession>
<name>A0AAQ3MUA6_VIGMU</name>
<proteinExistence type="predicted"/>
<dbReference type="AlphaFoldDB" id="A0AAQ3MUA6"/>